<evidence type="ECO:0000256" key="10">
    <source>
        <dbReference type="RuleBase" id="RU366046"/>
    </source>
</evidence>
<dbReference type="Gene3D" id="3.90.25.10">
    <property type="entry name" value="UDP-galactose 4-epimerase, domain 1"/>
    <property type="match status" value="1"/>
</dbReference>
<comment type="cofactor">
    <cofactor evidence="2 10">
        <name>NAD(+)</name>
        <dbReference type="ChEBI" id="CHEBI:57540"/>
    </cofactor>
</comment>
<gene>
    <name evidence="12" type="primary">galE</name>
    <name evidence="12" type="ORF">RKE40_29370</name>
</gene>
<dbReference type="PANTHER" id="PTHR43725:SF53">
    <property type="entry name" value="UDP-ARABINOSE 4-EPIMERASE 1"/>
    <property type="match status" value="1"/>
</dbReference>
<proteinExistence type="inferred from homology"/>
<feature type="domain" description="NAD-dependent epimerase/dehydratase" evidence="11">
    <location>
        <begin position="3"/>
        <end position="252"/>
    </location>
</feature>
<dbReference type="Proteomes" id="UP001254257">
    <property type="component" value="Unassembled WGS sequence"/>
</dbReference>
<evidence type="ECO:0000256" key="4">
    <source>
        <dbReference type="ARBA" id="ARBA00007637"/>
    </source>
</evidence>
<evidence type="ECO:0000256" key="8">
    <source>
        <dbReference type="ARBA" id="ARBA00023235"/>
    </source>
</evidence>
<evidence type="ECO:0000256" key="6">
    <source>
        <dbReference type="ARBA" id="ARBA00018569"/>
    </source>
</evidence>
<comment type="pathway">
    <text evidence="3 10">Carbohydrate metabolism; galactose metabolism.</text>
</comment>
<comment type="subunit">
    <text evidence="10">Homodimer.</text>
</comment>
<dbReference type="CDD" id="cd05247">
    <property type="entry name" value="UDP_G4E_1_SDR_e"/>
    <property type="match status" value="1"/>
</dbReference>
<dbReference type="Gene3D" id="3.40.50.720">
    <property type="entry name" value="NAD(P)-binding Rossmann-like Domain"/>
    <property type="match status" value="1"/>
</dbReference>
<dbReference type="EC" id="5.1.3.2" evidence="5 10"/>
<keyword evidence="13" id="KW-1185">Reference proteome</keyword>
<evidence type="ECO:0000256" key="1">
    <source>
        <dbReference type="ARBA" id="ARBA00000083"/>
    </source>
</evidence>
<evidence type="ECO:0000256" key="5">
    <source>
        <dbReference type="ARBA" id="ARBA00013189"/>
    </source>
</evidence>
<dbReference type="PANTHER" id="PTHR43725">
    <property type="entry name" value="UDP-GLUCOSE 4-EPIMERASE"/>
    <property type="match status" value="1"/>
</dbReference>
<dbReference type="GO" id="GO:0003978">
    <property type="term" value="F:UDP-glucose 4-epimerase activity"/>
    <property type="evidence" value="ECO:0007669"/>
    <property type="project" value="UniProtKB-EC"/>
</dbReference>
<dbReference type="InterPro" id="IPR036291">
    <property type="entry name" value="NAD(P)-bd_dom_sf"/>
</dbReference>
<reference evidence="12 13" key="1">
    <citation type="submission" date="2023-09" db="EMBL/GenBank/DDBJ databases">
        <title>Whole genome shotgun sequencing (WGS) of Bosea sp. ZW T0_25, isolated from stored onions (Allium cepa).</title>
        <authorList>
            <person name="Stoll D.A."/>
            <person name="Huch M."/>
        </authorList>
    </citation>
    <scope>NUCLEOTIDE SEQUENCE [LARGE SCALE GENOMIC DNA]</scope>
    <source>
        <strain evidence="12 13">ZW T0_25</strain>
    </source>
</reference>
<evidence type="ECO:0000256" key="9">
    <source>
        <dbReference type="ARBA" id="ARBA00023277"/>
    </source>
</evidence>
<evidence type="ECO:0000313" key="13">
    <source>
        <dbReference type="Proteomes" id="UP001254257"/>
    </source>
</evidence>
<dbReference type="InterPro" id="IPR001509">
    <property type="entry name" value="Epimerase_deHydtase"/>
</dbReference>
<organism evidence="12 13">
    <name type="scientific">Bosea rubneri</name>
    <dbReference type="NCBI Taxonomy" id="3075434"/>
    <lineage>
        <taxon>Bacteria</taxon>
        <taxon>Pseudomonadati</taxon>
        <taxon>Pseudomonadota</taxon>
        <taxon>Alphaproteobacteria</taxon>
        <taxon>Hyphomicrobiales</taxon>
        <taxon>Boseaceae</taxon>
        <taxon>Bosea</taxon>
    </lineage>
</organism>
<dbReference type="NCBIfam" id="TIGR01179">
    <property type="entry name" value="galE"/>
    <property type="match status" value="1"/>
</dbReference>
<evidence type="ECO:0000256" key="7">
    <source>
        <dbReference type="ARBA" id="ARBA00023027"/>
    </source>
</evidence>
<evidence type="ECO:0000259" key="11">
    <source>
        <dbReference type="Pfam" id="PF01370"/>
    </source>
</evidence>
<evidence type="ECO:0000256" key="2">
    <source>
        <dbReference type="ARBA" id="ARBA00001911"/>
    </source>
</evidence>
<keyword evidence="8 10" id="KW-0413">Isomerase</keyword>
<keyword evidence="9 10" id="KW-0119">Carbohydrate metabolism</keyword>
<sequence>MAVLVTGGAGYIGSHMVLALLDSGQEPIVLDNLSTGFRGAVPDRVDFYEGDISDEGLIDDICAKHSIDAIIHFAAKTVVPESILDPLGYYLNNTVKARALIDSAARNRICHFIFSSTAAVYGDVQTNPVTEKDIPAPMSPYGRSKLMTEWMLEDVSKAHDLNYVILRYFNVAGADPHGRAGQSTANATHLIKVACQAALGMRASIDVYGTDYPTRDGTCVRDYIHVTDLVHAHLDALAYLRAGGANLKANCGYGRGFSVRQVVDIVKLVSGVDFDVRIVERRPGDPPAIIASNERVTSELGWKPRHDDLQFVVQSALSWEKRLQEHEI</sequence>
<dbReference type="RefSeq" id="WP_316021694.1">
    <property type="nucleotide sequence ID" value="NZ_JAWDID010000110.1"/>
</dbReference>
<protein>
    <recommendedName>
        <fullName evidence="6 10">UDP-glucose 4-epimerase</fullName>
        <ecNumber evidence="5 10">5.1.3.2</ecNumber>
    </recommendedName>
</protein>
<comment type="catalytic activity">
    <reaction evidence="1 10">
        <text>UDP-alpha-D-glucose = UDP-alpha-D-galactose</text>
        <dbReference type="Rhea" id="RHEA:22168"/>
        <dbReference type="ChEBI" id="CHEBI:58885"/>
        <dbReference type="ChEBI" id="CHEBI:66914"/>
        <dbReference type="EC" id="5.1.3.2"/>
    </reaction>
</comment>
<evidence type="ECO:0000256" key="3">
    <source>
        <dbReference type="ARBA" id="ARBA00004947"/>
    </source>
</evidence>
<dbReference type="SUPFAM" id="SSF51735">
    <property type="entry name" value="NAD(P)-binding Rossmann-fold domains"/>
    <property type="match status" value="1"/>
</dbReference>
<name>A0ABU3SGT7_9HYPH</name>
<dbReference type="EMBL" id="JAWDID010000110">
    <property type="protein sequence ID" value="MDU0344002.1"/>
    <property type="molecule type" value="Genomic_DNA"/>
</dbReference>
<evidence type="ECO:0000313" key="12">
    <source>
        <dbReference type="EMBL" id="MDU0344002.1"/>
    </source>
</evidence>
<keyword evidence="7 10" id="KW-0520">NAD</keyword>
<comment type="caution">
    <text evidence="12">The sequence shown here is derived from an EMBL/GenBank/DDBJ whole genome shotgun (WGS) entry which is preliminary data.</text>
</comment>
<dbReference type="InterPro" id="IPR005886">
    <property type="entry name" value="UDP_G4E"/>
</dbReference>
<comment type="similarity">
    <text evidence="4 10">Belongs to the NAD(P)-dependent epimerase/dehydratase family.</text>
</comment>
<dbReference type="Pfam" id="PF01370">
    <property type="entry name" value="Epimerase"/>
    <property type="match status" value="1"/>
</dbReference>
<accession>A0ABU3SGT7</accession>